<proteinExistence type="predicted"/>
<evidence type="ECO:0000313" key="2">
    <source>
        <dbReference type="EMBL" id="NME68703.1"/>
    </source>
</evidence>
<sequence>MKNIKIMLGTTLWSIVMLICIPIVLLSFKVEEEEEVKEEIKVEQQVQQEDSEEKNSDQD</sequence>
<keyword evidence="3" id="KW-1185">Reference proteome</keyword>
<comment type="caution">
    <text evidence="2">The sequence shown here is derived from an EMBL/GenBank/DDBJ whole genome shotgun (WGS) entry which is preliminary data.</text>
</comment>
<accession>A0A7X9RS97</accession>
<feature type="transmembrane region" description="Helical" evidence="1">
    <location>
        <begin position="6"/>
        <end position="28"/>
    </location>
</feature>
<keyword evidence="1" id="KW-0812">Transmembrane</keyword>
<keyword evidence="1" id="KW-1133">Transmembrane helix</keyword>
<name>A0A7X9RS97_9BACT</name>
<organism evidence="2 3">
    <name type="scientific">Flammeovirga aprica JL-4</name>
    <dbReference type="NCBI Taxonomy" id="694437"/>
    <lineage>
        <taxon>Bacteria</taxon>
        <taxon>Pseudomonadati</taxon>
        <taxon>Bacteroidota</taxon>
        <taxon>Cytophagia</taxon>
        <taxon>Cytophagales</taxon>
        <taxon>Flammeovirgaceae</taxon>
        <taxon>Flammeovirga</taxon>
    </lineage>
</organism>
<evidence type="ECO:0000313" key="3">
    <source>
        <dbReference type="Proteomes" id="UP000576082"/>
    </source>
</evidence>
<dbReference type="Proteomes" id="UP000576082">
    <property type="component" value="Unassembled WGS sequence"/>
</dbReference>
<dbReference type="AlphaFoldDB" id="A0A7X9RS97"/>
<dbReference type="EMBL" id="JABANE010000027">
    <property type="protein sequence ID" value="NME68703.1"/>
    <property type="molecule type" value="Genomic_DNA"/>
</dbReference>
<dbReference type="RefSeq" id="WP_169656999.1">
    <property type="nucleotide sequence ID" value="NZ_JABANE010000027.1"/>
</dbReference>
<reference evidence="2 3" key="1">
    <citation type="submission" date="2020-04" db="EMBL/GenBank/DDBJ databases">
        <title>Flammeovirga sp. SR4, a novel species isolated from seawater.</title>
        <authorList>
            <person name="Wang X."/>
        </authorList>
    </citation>
    <scope>NUCLEOTIDE SEQUENCE [LARGE SCALE GENOMIC DNA]</scope>
    <source>
        <strain evidence="2 3">ATCC 23126</strain>
    </source>
</reference>
<evidence type="ECO:0000256" key="1">
    <source>
        <dbReference type="SAM" id="Phobius"/>
    </source>
</evidence>
<gene>
    <name evidence="2" type="ORF">HHU12_12095</name>
</gene>
<keyword evidence="1" id="KW-0472">Membrane</keyword>
<protein>
    <submittedName>
        <fullName evidence="2">Uncharacterized protein</fullName>
    </submittedName>
</protein>